<keyword evidence="3" id="KW-0238">DNA-binding</keyword>
<evidence type="ECO:0000313" key="8">
    <source>
        <dbReference type="EMBL" id="SOB62150.1"/>
    </source>
</evidence>
<reference evidence="9" key="1">
    <citation type="submission" date="2017-09" db="EMBL/GenBank/DDBJ databases">
        <authorList>
            <person name="Regsiter A."/>
            <person name="William W."/>
        </authorList>
    </citation>
    <scope>NUCLEOTIDE SEQUENCE [LARGE SCALE GENOMIC DNA]</scope>
    <source>
        <strain evidence="9">500-1</strain>
        <plasmid evidence="9">padpro</plasmid>
    </source>
</reference>
<dbReference type="SUPFAM" id="SSF53041">
    <property type="entry name" value="Resolvase-like"/>
    <property type="match status" value="1"/>
</dbReference>
<protein>
    <recommendedName>
        <fullName evidence="7">Resolvase/invertase-type recombinase catalytic domain-containing protein</fullName>
    </recommendedName>
</protein>
<dbReference type="PROSITE" id="PS51736">
    <property type="entry name" value="RECOMBINASES_3"/>
    <property type="match status" value="1"/>
</dbReference>
<evidence type="ECO:0000256" key="4">
    <source>
        <dbReference type="ARBA" id="ARBA00023172"/>
    </source>
</evidence>
<dbReference type="Gene3D" id="1.10.10.60">
    <property type="entry name" value="Homeodomain-like"/>
    <property type="match status" value="1"/>
</dbReference>
<dbReference type="Gene3D" id="3.40.50.1390">
    <property type="entry name" value="Resolvase, N-terminal catalytic domain"/>
    <property type="match status" value="1"/>
</dbReference>
<keyword evidence="2" id="KW-0229">DNA integration</keyword>
<dbReference type="Pfam" id="PF02796">
    <property type="entry name" value="HTH_7"/>
    <property type="match status" value="1"/>
</dbReference>
<dbReference type="PANTHER" id="PTHR30461:SF26">
    <property type="entry name" value="RESOLVASE HOMOLOG YNEB"/>
    <property type="match status" value="1"/>
</dbReference>
<dbReference type="InterPro" id="IPR006120">
    <property type="entry name" value="Resolvase_HTH_dom"/>
</dbReference>
<dbReference type="GO" id="GO:0015074">
    <property type="term" value="P:DNA integration"/>
    <property type="evidence" value="ECO:0007669"/>
    <property type="project" value="UniProtKB-KW"/>
</dbReference>
<dbReference type="CDD" id="cd03768">
    <property type="entry name" value="SR_ResInv"/>
    <property type="match status" value="1"/>
</dbReference>
<dbReference type="Pfam" id="PF00239">
    <property type="entry name" value="Resolvase"/>
    <property type="match status" value="1"/>
</dbReference>
<evidence type="ECO:0000313" key="9">
    <source>
        <dbReference type="Proteomes" id="UP000219215"/>
    </source>
</evidence>
<dbReference type="InterPro" id="IPR006118">
    <property type="entry name" value="Recombinase_CS"/>
</dbReference>
<feature type="active site" description="O-(5'-phospho-DNA)-serine intermediate" evidence="5 6">
    <location>
        <position position="9"/>
    </location>
</feature>
<keyword evidence="9" id="KW-1185">Reference proteome</keyword>
<accession>A0A2C8FEK9</accession>
<evidence type="ECO:0000256" key="1">
    <source>
        <dbReference type="ARBA" id="ARBA00009913"/>
    </source>
</evidence>
<dbReference type="InterPro" id="IPR009057">
    <property type="entry name" value="Homeodomain-like_sf"/>
</dbReference>
<keyword evidence="8" id="KW-0614">Plasmid</keyword>
<dbReference type="CDD" id="cd00569">
    <property type="entry name" value="HTH_Hin_like"/>
    <property type="match status" value="1"/>
</dbReference>
<dbReference type="AlphaFoldDB" id="A0A2C8FEK9"/>
<proteinExistence type="inferred from homology"/>
<dbReference type="PROSITE" id="PS00397">
    <property type="entry name" value="RECOMBINASES_1"/>
    <property type="match status" value="1"/>
</dbReference>
<comment type="similarity">
    <text evidence="1">Belongs to the site-specific recombinase resolvase family.</text>
</comment>
<dbReference type="PANTHER" id="PTHR30461">
    <property type="entry name" value="DNA-INVERTASE FROM LAMBDOID PROPHAGE"/>
    <property type="match status" value="1"/>
</dbReference>
<evidence type="ECO:0000256" key="5">
    <source>
        <dbReference type="PIRSR" id="PIRSR606118-50"/>
    </source>
</evidence>
<dbReference type="SUPFAM" id="SSF46689">
    <property type="entry name" value="Homeodomain-like"/>
    <property type="match status" value="1"/>
</dbReference>
<dbReference type="InterPro" id="IPR050639">
    <property type="entry name" value="SSR_resolvase"/>
</dbReference>
<dbReference type="OrthoDB" id="114045at2"/>
<dbReference type="GO" id="GO:0003677">
    <property type="term" value="F:DNA binding"/>
    <property type="evidence" value="ECO:0007669"/>
    <property type="project" value="UniProtKB-KW"/>
</dbReference>
<geneLocation type="plasmid" evidence="9">
    <name>padpro</name>
</geneLocation>
<dbReference type="RefSeq" id="WP_097013838.1">
    <property type="nucleotide sequence ID" value="NZ_LT907976.1"/>
</dbReference>
<evidence type="ECO:0000256" key="3">
    <source>
        <dbReference type="ARBA" id="ARBA00023125"/>
    </source>
</evidence>
<gene>
    <name evidence="8" type="ORF">DPRO_PA0026</name>
</gene>
<dbReference type="InterPro" id="IPR036162">
    <property type="entry name" value="Resolvase-like_N_sf"/>
</dbReference>
<dbReference type="InterPro" id="IPR006119">
    <property type="entry name" value="Resolv_N"/>
</dbReference>
<name>A0A2C8FEK9_9BACT</name>
<evidence type="ECO:0000256" key="2">
    <source>
        <dbReference type="ARBA" id="ARBA00022908"/>
    </source>
</evidence>
<dbReference type="GO" id="GO:0000150">
    <property type="term" value="F:DNA strand exchange activity"/>
    <property type="evidence" value="ECO:0007669"/>
    <property type="project" value="InterPro"/>
</dbReference>
<dbReference type="Proteomes" id="UP000219215">
    <property type="component" value="Plasmid paDPRO"/>
</dbReference>
<feature type="domain" description="Resolvase/invertase-type recombinase catalytic" evidence="7">
    <location>
        <begin position="1"/>
        <end position="140"/>
    </location>
</feature>
<dbReference type="EMBL" id="LT907976">
    <property type="protein sequence ID" value="SOB62150.1"/>
    <property type="molecule type" value="Genomic_DNA"/>
</dbReference>
<dbReference type="KEGG" id="pprf:DPRO_PA0026"/>
<dbReference type="SMART" id="SM00857">
    <property type="entry name" value="Resolvase"/>
    <property type="match status" value="1"/>
</dbReference>
<keyword evidence="4" id="KW-0233">DNA recombination</keyword>
<organism evidence="8 9">
    <name type="scientific">Pseudodesulfovibrio profundus</name>
    <dbReference type="NCBI Taxonomy" id="57320"/>
    <lineage>
        <taxon>Bacteria</taxon>
        <taxon>Pseudomonadati</taxon>
        <taxon>Thermodesulfobacteriota</taxon>
        <taxon>Desulfovibrionia</taxon>
        <taxon>Desulfovibrionales</taxon>
        <taxon>Desulfovibrionaceae</taxon>
    </lineage>
</organism>
<evidence type="ECO:0000256" key="6">
    <source>
        <dbReference type="PROSITE-ProRule" id="PRU10137"/>
    </source>
</evidence>
<evidence type="ECO:0000259" key="7">
    <source>
        <dbReference type="PROSITE" id="PS51736"/>
    </source>
</evidence>
<sequence>MNVGYVRVSTVEQNPDRQLEGLTRRAQLDKLFQDQASAGSTDRPGLDAALSFVRAGDVLHVHSIDRLARNLQDLQGIVQDLNGRGVAIVFNREGLTFEADEKGDPMGRLMLQMMGAFAEFERSLIRERQAEGIARAKAKGVYKGRKRQLTDDQVAEILERKEAGERVAALAREYGVSRTTVYTRLQEVGV</sequence>